<name>A0ABP0A8E5_PIPNA</name>
<dbReference type="EMBL" id="OY882863">
    <property type="protein sequence ID" value="CAK6446777.1"/>
    <property type="molecule type" value="Genomic_DNA"/>
</dbReference>
<dbReference type="Gene3D" id="3.40.50.300">
    <property type="entry name" value="P-loop containing nucleotide triphosphate hydrolases"/>
    <property type="match status" value="1"/>
</dbReference>
<evidence type="ECO:0000313" key="5">
    <source>
        <dbReference type="Proteomes" id="UP001314169"/>
    </source>
</evidence>
<evidence type="ECO:0008006" key="6">
    <source>
        <dbReference type="Google" id="ProtNLM"/>
    </source>
</evidence>
<dbReference type="SMART" id="SM00178">
    <property type="entry name" value="SAR"/>
    <property type="match status" value="1"/>
</dbReference>
<dbReference type="InterPro" id="IPR006689">
    <property type="entry name" value="Small_GTPase_ARF/SAR"/>
</dbReference>
<proteinExistence type="inferred from homology"/>
<keyword evidence="1 3" id="KW-0547">Nucleotide-binding</keyword>
<evidence type="ECO:0000313" key="4">
    <source>
        <dbReference type="EMBL" id="CAK6446777.1"/>
    </source>
</evidence>
<organism evidence="4 5">
    <name type="scientific">Pipistrellus nathusii</name>
    <name type="common">Nathusius' pipistrelle</name>
    <dbReference type="NCBI Taxonomy" id="59473"/>
    <lineage>
        <taxon>Eukaryota</taxon>
        <taxon>Metazoa</taxon>
        <taxon>Chordata</taxon>
        <taxon>Craniata</taxon>
        <taxon>Vertebrata</taxon>
        <taxon>Euteleostomi</taxon>
        <taxon>Mammalia</taxon>
        <taxon>Eutheria</taxon>
        <taxon>Laurasiatheria</taxon>
        <taxon>Chiroptera</taxon>
        <taxon>Yangochiroptera</taxon>
        <taxon>Vespertilionidae</taxon>
        <taxon>Pipistrellus</taxon>
    </lineage>
</organism>
<keyword evidence="5" id="KW-1185">Reference proteome</keyword>
<protein>
    <recommendedName>
        <fullName evidence="6">ADP-ribosylation factor 1</fullName>
    </recommendedName>
</protein>
<dbReference type="NCBIfam" id="TIGR00231">
    <property type="entry name" value="small_GTP"/>
    <property type="match status" value="1"/>
</dbReference>
<dbReference type="InterPro" id="IPR024156">
    <property type="entry name" value="Small_GTPase_ARF"/>
</dbReference>
<dbReference type="Proteomes" id="UP001314169">
    <property type="component" value="Chromosome 6"/>
</dbReference>
<dbReference type="PROSITE" id="PS51417">
    <property type="entry name" value="ARF"/>
    <property type="match status" value="1"/>
</dbReference>
<reference evidence="4" key="1">
    <citation type="submission" date="2023-12" db="EMBL/GenBank/DDBJ databases">
        <authorList>
            <person name="Brown T."/>
        </authorList>
    </citation>
    <scope>NUCLEOTIDE SEQUENCE</scope>
</reference>
<dbReference type="PRINTS" id="PR00328">
    <property type="entry name" value="SAR1GTPBP"/>
</dbReference>
<dbReference type="PANTHER" id="PTHR11711">
    <property type="entry name" value="ADP RIBOSYLATION FACTOR-RELATED"/>
    <property type="match status" value="1"/>
</dbReference>
<accession>A0ABP0A8E5</accession>
<dbReference type="InterPro" id="IPR005225">
    <property type="entry name" value="Small_GTP-bd"/>
</dbReference>
<dbReference type="SMART" id="SM00177">
    <property type="entry name" value="ARF"/>
    <property type="match status" value="1"/>
</dbReference>
<gene>
    <name evidence="4" type="ORF">MPIPNATIZW_LOCUS15083</name>
</gene>
<evidence type="ECO:0000256" key="2">
    <source>
        <dbReference type="ARBA" id="ARBA00023134"/>
    </source>
</evidence>
<evidence type="ECO:0000256" key="3">
    <source>
        <dbReference type="RuleBase" id="RU003925"/>
    </source>
</evidence>
<keyword evidence="2 3" id="KW-0342">GTP-binding</keyword>
<dbReference type="InterPro" id="IPR027417">
    <property type="entry name" value="P-loop_NTPase"/>
</dbReference>
<comment type="similarity">
    <text evidence="3">Belongs to the small GTPase superfamily. Arf family.</text>
</comment>
<dbReference type="SUPFAM" id="SSF52540">
    <property type="entry name" value="P-loop containing nucleoside triphosphate hydrolases"/>
    <property type="match status" value="1"/>
</dbReference>
<sequence>MGNIFANLFKGLFGNKEMGLLMVGLDGAGKTTLLYKLKLGKVLTTTPTIGFNLETVEYKNINFVVWDLHSQDKSRFMWNYYCPGKHGLIFVVDSTDQERMEEARQEMMRMMTEMKDVVLLVLANKQDLPNAMDAAEITDKLGLHSLHDRTWYLQATSAITGAGLYEGLDWLANQFQNRN</sequence>
<evidence type="ECO:0000256" key="1">
    <source>
        <dbReference type="ARBA" id="ARBA00022741"/>
    </source>
</evidence>
<dbReference type="Pfam" id="PF00025">
    <property type="entry name" value="Arf"/>
    <property type="match status" value="1"/>
</dbReference>